<dbReference type="EMBL" id="BA000030">
    <property type="protein sequence ID" value="BAC67981.1"/>
    <property type="molecule type" value="Genomic_DNA"/>
</dbReference>
<dbReference type="KEGG" id="sma:SAVERM_272"/>
<feature type="compositionally biased region" description="Polar residues" evidence="1">
    <location>
        <begin position="41"/>
        <end position="57"/>
    </location>
</feature>
<name>Q82R72_STRAW</name>
<reference evidence="2 3" key="1">
    <citation type="journal article" date="2001" name="Proc. Natl. Acad. Sci. U.S.A.">
        <title>Genome sequence of an industrial microorganism Streptomyces avermitilis: deducing the ability of producing secondary metabolites.</title>
        <authorList>
            <person name="Omura S."/>
            <person name="Ikeda H."/>
            <person name="Ishikawa J."/>
            <person name="Hanamoto A."/>
            <person name="Takahashi C."/>
            <person name="Shinose M."/>
            <person name="Takahashi Y."/>
            <person name="Horikawa H."/>
            <person name="Nakazawa H."/>
            <person name="Osonoe T."/>
            <person name="Kikuchi H."/>
            <person name="Shiba T."/>
            <person name="Sakaki Y."/>
            <person name="Hattori M."/>
        </authorList>
    </citation>
    <scope>NUCLEOTIDE SEQUENCE [LARGE SCALE GENOMIC DNA]</scope>
    <source>
        <strain evidence="3">ATCC 31267 / DSM 46492 / JCM 5070 / NBRC 14893 / NCIMB 12804 / NRRL 8165 / MA-4680</strain>
    </source>
</reference>
<evidence type="ECO:0000313" key="3">
    <source>
        <dbReference type="Proteomes" id="UP000000428"/>
    </source>
</evidence>
<feature type="compositionally biased region" description="Low complexity" evidence="1">
    <location>
        <begin position="31"/>
        <end position="40"/>
    </location>
</feature>
<evidence type="ECO:0000313" key="2">
    <source>
        <dbReference type="EMBL" id="BAC67981.1"/>
    </source>
</evidence>
<evidence type="ECO:0000256" key="1">
    <source>
        <dbReference type="SAM" id="MobiDB-lite"/>
    </source>
</evidence>
<sequence>MCLEQRQGHRRVVPHPGDRRPARRDRPPPSRAASGPARGRTSNPLAPNGRESSMTNGRIHTDWVETVSQDGLHLMQTRLEVRVPTSEGRKFITCGLARKTYVVKDGIACRVSSYALGRDLGSPGNYDFEIVSATGGPPIRRFFNWDGVPAEILEGALFDAHEGLDDGEYIVRIAAGMTTSWDSGTGQSIELHVPCHELAFVVVGSAPQEVRARTGGPWAARPSVEIPVVDWRDQPTAEAAWEAYLNGSRISLDAYGIFSPQHLMRNQRDTALEILRSEGYAIPRTPEPAETPGTWLGHWGGAWMPADVLAALHTVPDDTAQRAWYQGAKESLDIAWDMHLLWTTDVF</sequence>
<feature type="compositionally biased region" description="Basic and acidic residues" evidence="1">
    <location>
        <begin position="16"/>
        <end position="28"/>
    </location>
</feature>
<feature type="region of interest" description="Disordered" evidence="1">
    <location>
        <begin position="1"/>
        <end position="57"/>
    </location>
</feature>
<proteinExistence type="predicted"/>
<dbReference type="AlphaFoldDB" id="Q82R72"/>
<reference evidence="2 3" key="3">
    <citation type="journal article" date="2014" name="J. Ind. Microbiol. Biotechnol.">
        <title>Genome mining of the Streptomyces avermitilis genome and development of genome-minimized hosts for heterologous expression of biosynthetic gene clusters.</title>
        <authorList>
            <person name="Ikeda H."/>
            <person name="Shin-ya K."/>
            <person name="Omura S."/>
        </authorList>
    </citation>
    <scope>NUCLEOTIDE SEQUENCE [LARGE SCALE GENOMIC DNA]</scope>
    <source>
        <strain evidence="3">ATCC 31267 / DSM 46492 / JCM 5070 / NBRC 14893 / NCIMB 12804 / NRRL 8165 / MA-4680</strain>
    </source>
</reference>
<dbReference type="eggNOG" id="ENOG5031ZIS">
    <property type="taxonomic scope" value="Bacteria"/>
</dbReference>
<accession>Q82R72</accession>
<reference evidence="2 3" key="2">
    <citation type="journal article" date="2003" name="Nat. Biotechnol.">
        <title>Complete genome sequence and comparative analysis of the industrial microorganism Streptomyces avermitilis.</title>
        <authorList>
            <person name="Ikeda H."/>
            <person name="Ishikawa J."/>
            <person name="Hanamoto A."/>
            <person name="Shinose M."/>
            <person name="Kikuchi H."/>
            <person name="Shiba T."/>
            <person name="Sakaki Y."/>
            <person name="Hattori M."/>
            <person name="Omura S."/>
        </authorList>
    </citation>
    <scope>NUCLEOTIDE SEQUENCE [LARGE SCALE GENOMIC DNA]</scope>
    <source>
        <strain evidence="3">ATCC 31267 / DSM 46492 / JCM 5070 / NBRC 14893 / NCIMB 12804 / NRRL 8165 / MA-4680</strain>
    </source>
</reference>
<organism evidence="2 3">
    <name type="scientific">Streptomyces avermitilis (strain ATCC 31267 / DSM 46492 / JCM 5070 / NBRC 14893 / NCIMB 12804 / NRRL 8165 / MA-4680)</name>
    <dbReference type="NCBI Taxonomy" id="227882"/>
    <lineage>
        <taxon>Bacteria</taxon>
        <taxon>Bacillati</taxon>
        <taxon>Actinomycetota</taxon>
        <taxon>Actinomycetes</taxon>
        <taxon>Kitasatosporales</taxon>
        <taxon>Streptomycetaceae</taxon>
        <taxon>Streptomyces</taxon>
    </lineage>
</organism>
<gene>
    <name evidence="2" type="ORF">SAVERM_272</name>
</gene>
<dbReference type="HOGENOM" id="CLU_799043_0_0_11"/>
<keyword evidence="3" id="KW-1185">Reference proteome</keyword>
<dbReference type="Proteomes" id="UP000000428">
    <property type="component" value="Chromosome"/>
</dbReference>
<protein>
    <submittedName>
        <fullName evidence="2">Uncharacterized protein</fullName>
    </submittedName>
</protein>